<gene>
    <name evidence="1" type="ORF">OEIGOIKO_05815</name>
</gene>
<dbReference type="OrthoDB" id="9891661at2"/>
<evidence type="ECO:0000313" key="2">
    <source>
        <dbReference type="Proteomes" id="UP000287830"/>
    </source>
</evidence>
<reference evidence="1 2" key="1">
    <citation type="submission" date="2018-11" db="EMBL/GenBank/DDBJ databases">
        <title>Whole genome sequence of Streptomyces chrestomyceticus NBRC 13444(T).</title>
        <authorList>
            <person name="Komaki H."/>
            <person name="Tamura T."/>
        </authorList>
    </citation>
    <scope>NUCLEOTIDE SEQUENCE [LARGE SCALE GENOMIC DNA]</scope>
    <source>
        <strain evidence="1 2">NBRC 13444</strain>
    </source>
</reference>
<name>A0A7U9Q133_9ACTN</name>
<proteinExistence type="predicted"/>
<evidence type="ECO:0000313" key="1">
    <source>
        <dbReference type="EMBL" id="GCD38005.1"/>
    </source>
</evidence>
<dbReference type="Proteomes" id="UP000287830">
    <property type="component" value="Unassembled WGS sequence"/>
</dbReference>
<sequence length="79" mass="8851">MPKRTLTNHRPGEEGIHIRFTSQDITALLADIQPIADARPATRELRLVLERAAVELGLTTTFHFDEARLRSEAGESDRA</sequence>
<comment type="caution">
    <text evidence="1">The sequence shown here is derived from an EMBL/GenBank/DDBJ whole genome shotgun (WGS) entry which is preliminary data.</text>
</comment>
<accession>A0A7U9Q133</accession>
<protein>
    <submittedName>
        <fullName evidence="1">Uncharacterized protein</fullName>
    </submittedName>
</protein>
<dbReference type="RefSeq" id="WP_125047313.1">
    <property type="nucleotide sequence ID" value="NZ_BHZC01000001.1"/>
</dbReference>
<dbReference type="EMBL" id="BHZC01000001">
    <property type="protein sequence ID" value="GCD38005.1"/>
    <property type="molecule type" value="Genomic_DNA"/>
</dbReference>
<organism evidence="1 2">
    <name type="scientific">Streptomyces chrestomyceticus JCM 4735</name>
    <dbReference type="NCBI Taxonomy" id="1306181"/>
    <lineage>
        <taxon>Bacteria</taxon>
        <taxon>Bacillati</taxon>
        <taxon>Actinomycetota</taxon>
        <taxon>Actinomycetes</taxon>
        <taxon>Kitasatosporales</taxon>
        <taxon>Streptomycetaceae</taxon>
        <taxon>Streptomyces</taxon>
    </lineage>
</organism>
<dbReference type="GeneID" id="95624580"/>
<dbReference type="AlphaFoldDB" id="A0A7U9Q133"/>